<evidence type="ECO:0000256" key="4">
    <source>
        <dbReference type="ARBA" id="ARBA00022840"/>
    </source>
</evidence>
<feature type="compositionally biased region" description="Acidic residues" evidence="6">
    <location>
        <begin position="556"/>
        <end position="568"/>
    </location>
</feature>
<dbReference type="Proteomes" id="UP000239560">
    <property type="component" value="Unassembled WGS sequence"/>
</dbReference>
<dbReference type="PROSITE" id="PS00690">
    <property type="entry name" value="DEAH_ATP_HELICASE"/>
    <property type="match status" value="1"/>
</dbReference>
<dbReference type="GO" id="GO:0016787">
    <property type="term" value="F:hydrolase activity"/>
    <property type="evidence" value="ECO:0007669"/>
    <property type="project" value="UniProtKB-KW"/>
</dbReference>
<feature type="compositionally biased region" description="Low complexity" evidence="6">
    <location>
        <begin position="440"/>
        <end position="457"/>
    </location>
</feature>
<feature type="compositionally biased region" description="Low complexity" evidence="6">
    <location>
        <begin position="1319"/>
        <end position="1338"/>
    </location>
</feature>
<evidence type="ECO:0000313" key="9">
    <source>
        <dbReference type="EMBL" id="CTR10543.1"/>
    </source>
</evidence>
<evidence type="ECO:0000256" key="6">
    <source>
        <dbReference type="SAM" id="MobiDB-lite"/>
    </source>
</evidence>
<comment type="subcellular location">
    <subcellularLocation>
        <location evidence="1">Nucleus</location>
    </subcellularLocation>
</comment>
<sequence>MGTASSSKASTSSRPTPRSSPSPPRRRKKRSPPSSESEGGGGVGRRSRAGGSAGTSSSAESDFEKEARSEAKAEAAAVQLKEEKAKRRELVKDLKKRGEEIPAELKKPIKGKKQAKGAPAMKPDAAAVFQLAKSKAALASKGKGRAVVPSSDSDDVGPKMTKPTLKKGAKLKEIGDKMGVKVSKTGSDSEGADEVMNMMRETGDLTDDEDEVRRHLARRWVDTKHPHRMSARRKRLEMKYNPLIRLLDIKITVVESGKHSDSNDERRQNKFGAALNTTDSDESSDASIETDWNSSGMGEFNGRIAPARPLTVKAEPPSSSPPPYLKMALSDEDVKPVIARQQAVRGAIEDKKPIIELSDDEEPSTQEDDADADMSEAKPLIRAPPSVPPARTNSSPAPRHKTEEIVVDDDLDSGAEPDTEGSDVEFVAPKASLAPHFPAHVHQASQSSATSQLLTSVKTESQDRRQSFGSSQSQSQGARARSVSIKTESKVEEPDEMDEDVDEFTRGLLAAQAKRREAEDQKRKEERRRETQAKIADERKKKMAKELEAQNSWREEEGDDEDEEVEEDELPIWEKSAREKEQSRMAWPQPVRKGRPKFLLMSAAQANTGPHKLSNIPGDTAQVPAPINRFLRPYQREGAEFLYGQFKKGIGGILGDDMGLGKTIQVIAFLSAVMNKTGFKKDDAGKRKDAINDLAADEPFKPTDLGLTCLIACPASVVGNWQREFRTWGYFDVGIYGGPSSDKKAVLNRFDRGYLDVVIASIEGVRNNIDDFAARDFSIVIVDEAHRVKNPKSNTTIALHRFPTPLRYGLTGTAIQNRLDEFWCILNWAVPKRVGTHSQWNQLVSRPIKYAQQATATDDEIAVGRSRAVALAGKLLPHFWLRRTKESVKIQLPKKTDNIVLCPLTALQKDVYKSLLNLEQVKIILTADDPCPCGSVDEKNERYKRGSCCDQKWTKLIFKYITLFAKVSNHLGLIYPDKEDKTTNPTKYEQDLEWARAAFPNDYEKRTPGPMAFLDPNLCGKWTILCQLLEIWHSQGDKVLIFTMSLKIIDLLENLMQHTRYEYLVLDGSTPQEDRMPLVDEFNDPHSEKFCFLISTRAGGVGLNLTAANRVVIFDPNWNPAHDLQAMDRAYRFGQTREVTVYRLIGAGTLEELIYNRQQYKRSIANTSYDASAERRLFTGVEGEGKEQAGELWGVKNIFKFNENMSLTEMSIRRADLTELEYALRNANLFDADDAKAAKVEEPDPDEVVAEITGYSAKAEPTNTMTPEEAARHKLLLEEQAKIANILGGAFKVQSDATLGGSAIETLRGRHVIQTQGQAKAAASHSASRASSAVPAKAQAKGKKRPSSAIVEDDDDSGWDPLARGRKKAAPGPSPSKKVKKEAASLFSDFDLPSDVAIGAVLEAGGYRGSAGAQKLMSELNAMSGVGRRAKLESVVRAWRVKKEE</sequence>
<evidence type="ECO:0000256" key="2">
    <source>
        <dbReference type="ARBA" id="ARBA00022741"/>
    </source>
</evidence>
<dbReference type="InterPro" id="IPR049730">
    <property type="entry name" value="SNF2/RAD54-like_C"/>
</dbReference>
<feature type="compositionally biased region" description="Acidic residues" evidence="6">
    <location>
        <begin position="357"/>
        <end position="374"/>
    </location>
</feature>
<keyword evidence="4" id="KW-0067">ATP-binding</keyword>
<evidence type="ECO:0000256" key="1">
    <source>
        <dbReference type="ARBA" id="ARBA00004123"/>
    </source>
</evidence>
<keyword evidence="5" id="KW-0539">Nucleus</keyword>
<dbReference type="SMART" id="SM00490">
    <property type="entry name" value="HELICc"/>
    <property type="match status" value="1"/>
</dbReference>
<dbReference type="InterPro" id="IPR038718">
    <property type="entry name" value="SNF2-like_sf"/>
</dbReference>
<dbReference type="PANTHER" id="PTHR45629:SF7">
    <property type="entry name" value="DNA EXCISION REPAIR PROTEIN ERCC-6-RELATED"/>
    <property type="match status" value="1"/>
</dbReference>
<dbReference type="Proteomes" id="UP000199069">
    <property type="component" value="Unassembled WGS sequence"/>
</dbReference>
<feature type="domain" description="Helicase ATP-binding" evidence="7">
    <location>
        <begin position="643"/>
        <end position="832"/>
    </location>
</feature>
<feature type="region of interest" description="Disordered" evidence="6">
    <location>
        <begin position="256"/>
        <end position="303"/>
    </location>
</feature>
<evidence type="ECO:0000259" key="8">
    <source>
        <dbReference type="PROSITE" id="PS51194"/>
    </source>
</evidence>
<dbReference type="Gene3D" id="3.40.50.10810">
    <property type="entry name" value="Tandem AAA-ATPase domain"/>
    <property type="match status" value="1"/>
</dbReference>
<feature type="compositionally biased region" description="Basic and acidic residues" evidence="6">
    <location>
        <begin position="62"/>
        <end position="73"/>
    </location>
</feature>
<dbReference type="GO" id="GO:0005524">
    <property type="term" value="F:ATP binding"/>
    <property type="evidence" value="ECO:0007669"/>
    <property type="project" value="InterPro"/>
</dbReference>
<feature type="region of interest" description="Disordered" evidence="6">
    <location>
        <begin position="138"/>
        <end position="172"/>
    </location>
</feature>
<organism evidence="9 11">
    <name type="scientific">Rhodotorula toruloides</name>
    <name type="common">Yeast</name>
    <name type="synonym">Rhodosporidium toruloides</name>
    <dbReference type="NCBI Taxonomy" id="5286"/>
    <lineage>
        <taxon>Eukaryota</taxon>
        <taxon>Fungi</taxon>
        <taxon>Dikarya</taxon>
        <taxon>Basidiomycota</taxon>
        <taxon>Pucciniomycotina</taxon>
        <taxon>Microbotryomycetes</taxon>
        <taxon>Sporidiobolales</taxon>
        <taxon>Sporidiobolaceae</taxon>
        <taxon>Rhodotorula</taxon>
    </lineage>
</organism>
<feature type="compositionally biased region" description="Basic and acidic residues" evidence="6">
    <location>
        <begin position="256"/>
        <end position="268"/>
    </location>
</feature>
<feature type="compositionally biased region" description="Low complexity" evidence="6">
    <location>
        <begin position="1"/>
        <end position="17"/>
    </location>
</feature>
<feature type="domain" description="Helicase C-terminal" evidence="8">
    <location>
        <begin position="1024"/>
        <end position="1175"/>
    </location>
</feature>
<dbReference type="PROSITE" id="PS51192">
    <property type="entry name" value="HELICASE_ATP_BIND_1"/>
    <property type="match status" value="1"/>
</dbReference>
<dbReference type="Pfam" id="PF00271">
    <property type="entry name" value="Helicase_C"/>
    <property type="match status" value="1"/>
</dbReference>
<dbReference type="STRING" id="5286.A0A0K3CNI8"/>
<dbReference type="PROSITE" id="PS51194">
    <property type="entry name" value="HELICASE_CTER"/>
    <property type="match status" value="1"/>
</dbReference>
<dbReference type="PANTHER" id="PTHR45629">
    <property type="entry name" value="SNF2/RAD54 FAMILY MEMBER"/>
    <property type="match status" value="1"/>
</dbReference>
<protein>
    <submittedName>
        <fullName evidence="9 10">RAD26-like SNF2 family DNA-dependent ATPase</fullName>
    </submittedName>
</protein>
<evidence type="ECO:0000256" key="5">
    <source>
        <dbReference type="ARBA" id="ARBA00023242"/>
    </source>
</evidence>
<dbReference type="InterPro" id="IPR000330">
    <property type="entry name" value="SNF2_N"/>
</dbReference>
<feature type="region of interest" description="Disordered" evidence="6">
    <location>
        <begin position="308"/>
        <end position="327"/>
    </location>
</feature>
<dbReference type="InterPro" id="IPR014001">
    <property type="entry name" value="Helicase_ATP-bd"/>
</dbReference>
<feature type="compositionally biased region" description="Polar residues" evidence="6">
    <location>
        <begin position="285"/>
        <end position="296"/>
    </location>
</feature>
<feature type="region of interest" description="Disordered" evidence="6">
    <location>
        <begin position="1"/>
        <end position="118"/>
    </location>
</feature>
<dbReference type="InterPro" id="IPR027417">
    <property type="entry name" value="P-loop_NTPase"/>
</dbReference>
<dbReference type="InterPro" id="IPR002464">
    <property type="entry name" value="DNA/RNA_helicase_DEAH_CS"/>
</dbReference>
<name>A0A0K3CNI8_RHOTO</name>
<dbReference type="GO" id="GO:0005634">
    <property type="term" value="C:nucleus"/>
    <property type="evidence" value="ECO:0007669"/>
    <property type="project" value="UniProtKB-SubCell"/>
</dbReference>
<gene>
    <name evidence="9" type="primary">FGENESH: predicted gene_13.234</name>
    <name evidence="10" type="ORF">AAT19DRAFT_10703</name>
    <name evidence="9" type="ORF">BN2166_0064040</name>
</gene>
<evidence type="ECO:0000313" key="11">
    <source>
        <dbReference type="Proteomes" id="UP000199069"/>
    </source>
</evidence>
<dbReference type="SUPFAM" id="SSF52540">
    <property type="entry name" value="P-loop containing nucleoside triphosphate hydrolases"/>
    <property type="match status" value="2"/>
</dbReference>
<feature type="region of interest" description="Disordered" evidence="6">
    <location>
        <begin position="341"/>
        <end position="568"/>
    </location>
</feature>
<feature type="compositionally biased region" description="Basic and acidic residues" evidence="6">
    <location>
        <begin position="80"/>
        <end position="107"/>
    </location>
</feature>
<feature type="compositionally biased region" description="Low complexity" evidence="6">
    <location>
        <begin position="467"/>
        <end position="484"/>
    </location>
</feature>
<reference evidence="9 11" key="1">
    <citation type="submission" date="2015-07" db="EMBL/GenBank/DDBJ databases">
        <authorList>
            <person name="Cajimat M.N.B."/>
            <person name="Milazzo M.L."/>
            <person name="Fulhorst C.F."/>
        </authorList>
    </citation>
    <scope>NUCLEOTIDE SEQUENCE [LARGE SCALE GENOMIC DNA]</scope>
    <source>
        <strain evidence="9">Single colony</strain>
    </source>
</reference>
<feature type="compositionally biased region" description="Basic and acidic residues" evidence="6">
    <location>
        <begin position="514"/>
        <end position="548"/>
    </location>
</feature>
<evidence type="ECO:0000313" key="12">
    <source>
        <dbReference type="Proteomes" id="UP000239560"/>
    </source>
</evidence>
<feature type="compositionally biased region" description="Acidic residues" evidence="6">
    <location>
        <begin position="405"/>
        <end position="423"/>
    </location>
</feature>
<feature type="region of interest" description="Disordered" evidence="6">
    <location>
        <begin position="1316"/>
        <end position="1378"/>
    </location>
</feature>
<feature type="compositionally biased region" description="Acidic residues" evidence="6">
    <location>
        <begin position="493"/>
        <end position="502"/>
    </location>
</feature>
<reference evidence="10 12" key="2">
    <citation type="journal article" date="2018" name="Elife">
        <title>Functional genomics of lipid metabolism in the oleaginous yeast Rhodosporidium toruloides.</title>
        <authorList>
            <person name="Coradetti S.T."/>
            <person name="Pinel D."/>
            <person name="Geiselman G."/>
            <person name="Ito M."/>
            <person name="Mondo S."/>
            <person name="Reilly M.C."/>
            <person name="Cheng Y.F."/>
            <person name="Bauer S."/>
            <person name="Grigoriev I."/>
            <person name="Gladden J.M."/>
            <person name="Simmons B.A."/>
            <person name="Brem R."/>
            <person name="Arkin A.P."/>
            <person name="Skerker J.M."/>
        </authorList>
    </citation>
    <scope>NUCLEOTIDE SEQUENCE [LARGE SCALE GENOMIC DNA]</scope>
    <source>
        <strain evidence="10 12">NBRC 0880</strain>
    </source>
</reference>
<dbReference type="Gene3D" id="3.40.50.300">
    <property type="entry name" value="P-loop containing nucleotide triphosphate hydrolases"/>
    <property type="match status" value="1"/>
</dbReference>
<keyword evidence="3" id="KW-0378">Hydrolase</keyword>
<keyword evidence="2" id="KW-0547">Nucleotide-binding</keyword>
<dbReference type="CDD" id="cd18793">
    <property type="entry name" value="SF2_C_SNF"/>
    <property type="match status" value="1"/>
</dbReference>
<dbReference type="InterPro" id="IPR001650">
    <property type="entry name" value="Helicase_C-like"/>
</dbReference>
<dbReference type="SMART" id="SM00487">
    <property type="entry name" value="DEXDc"/>
    <property type="match status" value="1"/>
</dbReference>
<dbReference type="InterPro" id="IPR050496">
    <property type="entry name" value="SNF2_RAD54_helicase_repair"/>
</dbReference>
<evidence type="ECO:0000313" key="10">
    <source>
        <dbReference type="EMBL" id="PRQ71163.1"/>
    </source>
</evidence>
<dbReference type="FunFam" id="3.40.50.10810:FF:000019">
    <property type="entry name" value="DNA excision repair protein ERCC-6-like 2 isoform X1"/>
    <property type="match status" value="1"/>
</dbReference>
<dbReference type="OMA" id="ELIYNRQ"/>
<evidence type="ECO:0000259" key="7">
    <source>
        <dbReference type="PROSITE" id="PS51192"/>
    </source>
</evidence>
<dbReference type="Pfam" id="PF00176">
    <property type="entry name" value="SNF2-rel_dom"/>
    <property type="match status" value="1"/>
</dbReference>
<dbReference type="EMBL" id="LCTV02000013">
    <property type="protein sequence ID" value="PRQ71163.1"/>
    <property type="molecule type" value="Genomic_DNA"/>
</dbReference>
<accession>A0A0K3CNI8</accession>
<proteinExistence type="predicted"/>
<evidence type="ECO:0000256" key="3">
    <source>
        <dbReference type="ARBA" id="ARBA00022801"/>
    </source>
</evidence>
<dbReference type="EMBL" id="CWKI01000013">
    <property type="protein sequence ID" value="CTR10543.1"/>
    <property type="molecule type" value="Genomic_DNA"/>
</dbReference>
<keyword evidence="11" id="KW-1185">Reference proteome</keyword>
<dbReference type="OrthoDB" id="413460at2759"/>